<keyword evidence="1" id="KW-0812">Transmembrane</keyword>
<organism evidence="2 3">
    <name type="scientific">Lentibacillus salicampi</name>
    <dbReference type="NCBI Taxonomy" id="175306"/>
    <lineage>
        <taxon>Bacteria</taxon>
        <taxon>Bacillati</taxon>
        <taxon>Bacillota</taxon>
        <taxon>Bacilli</taxon>
        <taxon>Bacillales</taxon>
        <taxon>Bacillaceae</taxon>
        <taxon>Lentibacillus</taxon>
    </lineage>
</organism>
<proteinExistence type="predicted"/>
<reference evidence="2 3" key="1">
    <citation type="submission" date="2019-03" db="EMBL/GenBank/DDBJ databases">
        <title>Genome sequence of Lentibacillus salicampi ATCC BAA-719.</title>
        <authorList>
            <person name="Maclea K.S."/>
            <person name="Simoes Junior M."/>
        </authorList>
    </citation>
    <scope>NUCLEOTIDE SEQUENCE [LARGE SCALE GENOMIC DNA]</scope>
    <source>
        <strain evidence="2 3">ATCC BAA-719</strain>
    </source>
</reference>
<evidence type="ECO:0000313" key="3">
    <source>
        <dbReference type="Proteomes" id="UP000298484"/>
    </source>
</evidence>
<protein>
    <submittedName>
        <fullName evidence="2">Uncharacterized protein</fullName>
    </submittedName>
</protein>
<name>A0A4Y9ACF2_9BACI</name>
<dbReference type="RefSeq" id="WP_135109260.1">
    <property type="nucleotide sequence ID" value="NZ_SRHY01000005.1"/>
</dbReference>
<keyword evidence="1" id="KW-1133">Transmembrane helix</keyword>
<dbReference type="Proteomes" id="UP000298484">
    <property type="component" value="Unassembled WGS sequence"/>
</dbReference>
<feature type="transmembrane region" description="Helical" evidence="1">
    <location>
        <begin position="6"/>
        <end position="25"/>
    </location>
</feature>
<keyword evidence="3" id="KW-1185">Reference proteome</keyword>
<evidence type="ECO:0000313" key="2">
    <source>
        <dbReference type="EMBL" id="TFJ93578.1"/>
    </source>
</evidence>
<gene>
    <name evidence="2" type="ORF">E4U82_06360</name>
</gene>
<feature type="transmembrane region" description="Helical" evidence="1">
    <location>
        <begin position="32"/>
        <end position="52"/>
    </location>
</feature>
<evidence type="ECO:0000256" key="1">
    <source>
        <dbReference type="SAM" id="Phobius"/>
    </source>
</evidence>
<dbReference type="AlphaFoldDB" id="A0A4Y9ACF2"/>
<keyword evidence="1" id="KW-0472">Membrane</keyword>
<dbReference type="EMBL" id="SRHY01000005">
    <property type="protein sequence ID" value="TFJ93578.1"/>
    <property type="molecule type" value="Genomic_DNA"/>
</dbReference>
<sequence>MTILMILLLFILMALTTGWHVRFAWKRKKHNLLFIQIGIISLAFLLGILTIYNVSELSISSVFNTISPVDK</sequence>
<accession>A0A4Y9ACF2</accession>
<comment type="caution">
    <text evidence="2">The sequence shown here is derived from an EMBL/GenBank/DDBJ whole genome shotgun (WGS) entry which is preliminary data.</text>
</comment>